<evidence type="ECO:0000256" key="1">
    <source>
        <dbReference type="SAM" id="MobiDB-lite"/>
    </source>
</evidence>
<feature type="compositionally biased region" description="Polar residues" evidence="1">
    <location>
        <begin position="894"/>
        <end position="918"/>
    </location>
</feature>
<evidence type="ECO:0000313" key="2">
    <source>
        <dbReference type="EMBL" id="KAF2858049.1"/>
    </source>
</evidence>
<feature type="compositionally biased region" description="Low complexity" evidence="1">
    <location>
        <begin position="154"/>
        <end position="172"/>
    </location>
</feature>
<evidence type="ECO:0000313" key="3">
    <source>
        <dbReference type="Proteomes" id="UP000799421"/>
    </source>
</evidence>
<feature type="compositionally biased region" description="Low complexity" evidence="1">
    <location>
        <begin position="690"/>
        <end position="819"/>
    </location>
</feature>
<feature type="region of interest" description="Disordered" evidence="1">
    <location>
        <begin position="496"/>
        <end position="552"/>
    </location>
</feature>
<sequence length="959" mass="107744">MASGQDPSNAYVSSSAPLAMTPLDPPDPKHSDELKLALNGTLSMVPSGCVEWALKSVRGELPSEKRCPLVLEARCGLQEPRDDSVYHHVMGNVETAAQQVMPSIESPTPSSSSSNEWSAPPSPTPASFGSSMPRSYRPCGMLPDQSPTTPPTGNPSAGSPESPSGSSFGSPSTGLLRPGQSSALPTPSPPAEASAQPYQASRDVPSNYPSPLRSPSRDETPSDDDAGQEVKTAAILKLEEAARRPTGPACSVTAKYTLAPVAWPGWKADPAKTVNYKNNERVATWDTDMRDAPPLTVALPPIDIGIREAACYLPAHLSNLPELNLRARAHNFGPRLIAQMALYHRDRIAEPSVKRVHDKIRKQHRPNFTYYHGPEKDFRKNKVKQALADPKLFAAKGLSPYHVGHMLARPADHKKLALYPLAAMAQGVVIPPQGQDRGILTQVIEWCVQNDQFATVQDLPRIVTEQGFQLPQEALDPQINWDDMALIRAEAEVGHLCPGDSKNKQSSTQTKTESSAQNSTGGKTGGKKRKASAQSTSRAKKQIGAQQEVPQQQVYNPNLQPQQQLMYPPPHTQYLHPQNVHPLQQQVYRPALQQGQFQPQHIENDENLPPQQHLQYQQQIRQTQHVQSHYQQPPQEMLRQAYQPQQQNIPQHGSYQHYVSPQVYHQHTTRQPQQLQRQPQQAAQHEEQQCQRQQYRQTMQQQAQTGMYQQQPQAQAKQSVQRQQPQHSTQQQQNMHQPRPQSRQQAVQQQAQTGVNQQQPQGPAHQAVQHQQQPVPAQRGTYQYQQNMHQSQQLQQQKTAQTHQLPQKPVVQHQQQPPQATRSQFRSATYHQQQHQTQPGMYIHPRSIAANPAYQSQRAQQAVYHPQNVHEQRQQATPQDQSAQRAGYQRQDQRAYNPQTLQYEQQSRQGDPQRVSTPQDIQRQQDQRVYQAQRDQHSHGGASQHDHLFPPGERRAERR</sequence>
<feature type="region of interest" description="Disordered" evidence="1">
    <location>
        <begin position="1"/>
        <end position="33"/>
    </location>
</feature>
<reference evidence="2" key="1">
    <citation type="journal article" date="2020" name="Stud. Mycol.">
        <title>101 Dothideomycetes genomes: a test case for predicting lifestyles and emergence of pathogens.</title>
        <authorList>
            <person name="Haridas S."/>
            <person name="Albert R."/>
            <person name="Binder M."/>
            <person name="Bloem J."/>
            <person name="Labutti K."/>
            <person name="Salamov A."/>
            <person name="Andreopoulos B."/>
            <person name="Baker S."/>
            <person name="Barry K."/>
            <person name="Bills G."/>
            <person name="Bluhm B."/>
            <person name="Cannon C."/>
            <person name="Castanera R."/>
            <person name="Culley D."/>
            <person name="Daum C."/>
            <person name="Ezra D."/>
            <person name="Gonzalez J."/>
            <person name="Henrissat B."/>
            <person name="Kuo A."/>
            <person name="Liang C."/>
            <person name="Lipzen A."/>
            <person name="Lutzoni F."/>
            <person name="Magnuson J."/>
            <person name="Mondo S."/>
            <person name="Nolan M."/>
            <person name="Ohm R."/>
            <person name="Pangilinan J."/>
            <person name="Park H.-J."/>
            <person name="Ramirez L."/>
            <person name="Alfaro M."/>
            <person name="Sun H."/>
            <person name="Tritt A."/>
            <person name="Yoshinaga Y."/>
            <person name="Zwiers L.-H."/>
            <person name="Turgeon B."/>
            <person name="Goodwin S."/>
            <person name="Spatafora J."/>
            <person name="Crous P."/>
            <person name="Grigoriev I."/>
        </authorList>
    </citation>
    <scope>NUCLEOTIDE SEQUENCE</scope>
    <source>
        <strain evidence="2">CBS 480.64</strain>
    </source>
</reference>
<feature type="compositionally biased region" description="Polar residues" evidence="1">
    <location>
        <begin position="820"/>
        <end position="838"/>
    </location>
</feature>
<dbReference type="EMBL" id="MU006019">
    <property type="protein sequence ID" value="KAF2858049.1"/>
    <property type="molecule type" value="Genomic_DNA"/>
</dbReference>
<feature type="compositionally biased region" description="Low complexity" evidence="1">
    <location>
        <begin position="919"/>
        <end position="933"/>
    </location>
</feature>
<feature type="compositionally biased region" description="Low complexity" evidence="1">
    <location>
        <begin position="504"/>
        <end position="521"/>
    </location>
</feature>
<feature type="region of interest" description="Disordered" evidence="1">
    <location>
        <begin position="664"/>
        <end position="838"/>
    </location>
</feature>
<name>A0A6A7BTI6_9PEZI</name>
<dbReference type="AlphaFoldDB" id="A0A6A7BTI6"/>
<feature type="region of interest" description="Disordered" evidence="1">
    <location>
        <begin position="853"/>
        <end position="959"/>
    </location>
</feature>
<feature type="compositionally biased region" description="Polar residues" evidence="1">
    <location>
        <begin position="874"/>
        <end position="884"/>
    </location>
</feature>
<proteinExistence type="predicted"/>
<feature type="region of interest" description="Disordered" evidence="1">
    <location>
        <begin position="101"/>
        <end position="227"/>
    </location>
</feature>
<feature type="compositionally biased region" description="Low complexity" evidence="1">
    <location>
        <begin position="669"/>
        <end position="683"/>
    </location>
</feature>
<dbReference type="OrthoDB" id="3796227at2759"/>
<accession>A0A6A7BTI6</accession>
<feature type="compositionally biased region" description="Polar residues" evidence="1">
    <location>
        <begin position="1"/>
        <end position="16"/>
    </location>
</feature>
<keyword evidence="3" id="KW-1185">Reference proteome</keyword>
<gene>
    <name evidence="2" type="ORF">K470DRAFT_272775</name>
</gene>
<organism evidence="2 3">
    <name type="scientific">Piedraia hortae CBS 480.64</name>
    <dbReference type="NCBI Taxonomy" id="1314780"/>
    <lineage>
        <taxon>Eukaryota</taxon>
        <taxon>Fungi</taxon>
        <taxon>Dikarya</taxon>
        <taxon>Ascomycota</taxon>
        <taxon>Pezizomycotina</taxon>
        <taxon>Dothideomycetes</taxon>
        <taxon>Dothideomycetidae</taxon>
        <taxon>Capnodiales</taxon>
        <taxon>Piedraiaceae</taxon>
        <taxon>Piedraia</taxon>
    </lineage>
</organism>
<dbReference type="Proteomes" id="UP000799421">
    <property type="component" value="Unassembled WGS sequence"/>
</dbReference>
<protein>
    <submittedName>
        <fullName evidence="2">Uncharacterized protein</fullName>
    </submittedName>
</protein>
<feature type="compositionally biased region" description="Low complexity" evidence="1">
    <location>
        <begin position="102"/>
        <end position="119"/>
    </location>
</feature>
<feature type="compositionally biased region" description="Basic and acidic residues" evidence="1">
    <location>
        <begin position="934"/>
        <end position="959"/>
    </location>
</feature>